<evidence type="ECO:0000259" key="11">
    <source>
        <dbReference type="Pfam" id="PF01529"/>
    </source>
</evidence>
<reference evidence="13" key="2">
    <citation type="submission" date="2009-11" db="EMBL/GenBank/DDBJ databases">
        <title>The Genome Sequence of Allomyces macrogynus strain ATCC 38327.</title>
        <authorList>
            <consortium name="The Broad Institute Genome Sequencing Platform"/>
            <person name="Russ C."/>
            <person name="Cuomo C."/>
            <person name="Shea T."/>
            <person name="Young S.K."/>
            <person name="Zeng Q."/>
            <person name="Koehrsen M."/>
            <person name="Haas B."/>
            <person name="Borodovsky M."/>
            <person name="Guigo R."/>
            <person name="Alvarado L."/>
            <person name="Berlin A."/>
            <person name="Borenstein D."/>
            <person name="Chen Z."/>
            <person name="Engels R."/>
            <person name="Freedman E."/>
            <person name="Gellesch M."/>
            <person name="Goldberg J."/>
            <person name="Griggs A."/>
            <person name="Gujja S."/>
            <person name="Heiman D."/>
            <person name="Hepburn T."/>
            <person name="Howarth C."/>
            <person name="Jen D."/>
            <person name="Larson L."/>
            <person name="Lewis B."/>
            <person name="Mehta T."/>
            <person name="Park D."/>
            <person name="Pearson M."/>
            <person name="Roberts A."/>
            <person name="Saif S."/>
            <person name="Shenoy N."/>
            <person name="Sisk P."/>
            <person name="Stolte C."/>
            <person name="Sykes S."/>
            <person name="Walk T."/>
            <person name="White J."/>
            <person name="Yandava C."/>
            <person name="Burger G."/>
            <person name="Gray M.W."/>
            <person name="Holland P.W.H."/>
            <person name="King N."/>
            <person name="Lang F.B.F."/>
            <person name="Roger A.J."/>
            <person name="Ruiz-Trillo I."/>
            <person name="Lander E."/>
            <person name="Nusbaum C."/>
        </authorList>
    </citation>
    <scope>NUCLEOTIDE SEQUENCE [LARGE SCALE GENOMIC DNA]</scope>
    <source>
        <strain evidence="13">ATCC 38327</strain>
    </source>
</reference>
<feature type="transmembrane region" description="Helical" evidence="10">
    <location>
        <begin position="170"/>
        <end position="192"/>
    </location>
</feature>
<evidence type="ECO:0000256" key="7">
    <source>
        <dbReference type="ARBA" id="ARBA00023288"/>
    </source>
</evidence>
<feature type="domain" description="Palmitoyltransferase DHHC" evidence="11">
    <location>
        <begin position="125"/>
        <end position="249"/>
    </location>
</feature>
<keyword evidence="8 10" id="KW-0012">Acyltransferase</keyword>
<keyword evidence="2 10" id="KW-0808">Transferase</keyword>
<dbReference type="PANTHER" id="PTHR12246">
    <property type="entry name" value="PALMITOYLTRANSFERASE ZDHHC16"/>
    <property type="match status" value="1"/>
</dbReference>
<comment type="subcellular location">
    <subcellularLocation>
        <location evidence="1">Membrane</location>
        <topology evidence="1">Multi-pass membrane protein</topology>
    </subcellularLocation>
</comment>
<keyword evidence="6" id="KW-0564">Palmitate</keyword>
<evidence type="ECO:0000313" key="13">
    <source>
        <dbReference type="Proteomes" id="UP000054350"/>
    </source>
</evidence>
<comment type="similarity">
    <text evidence="10">Belongs to the DHHC palmitoyltransferase family.</text>
</comment>
<dbReference type="GO" id="GO:0016020">
    <property type="term" value="C:membrane"/>
    <property type="evidence" value="ECO:0007669"/>
    <property type="project" value="UniProtKB-SubCell"/>
</dbReference>
<keyword evidence="13" id="KW-1185">Reference proteome</keyword>
<accession>A0A0L0SIA5</accession>
<dbReference type="Pfam" id="PF01529">
    <property type="entry name" value="DHHC"/>
    <property type="match status" value="1"/>
</dbReference>
<gene>
    <name evidence="12" type="ORF">AMAG_07444</name>
</gene>
<keyword evidence="4 10" id="KW-1133">Transmembrane helix</keyword>
<evidence type="ECO:0000256" key="6">
    <source>
        <dbReference type="ARBA" id="ARBA00023139"/>
    </source>
</evidence>
<sequence>MTILPRPASVMRALEVPVMKVGAVLEPVAMIVAQVLMRLMGPILIVAAIALIGACAMIHLGMVLPNYRPDPETGRWWAHAVWGATVAGSALLVVDLYFNYAMAVTTRSYAHDVARVSVEAALSAMRVCRKCSSPKPERCHHCSICDRCVLKMDHHCPWLNNCVGHYNHRYFVVFLVYLSVGCLLFSVLAAPYVPTALDMMTEWPATYYDRQLFIFCYMIAVILGLVLTGMAAWHVYLLLTAQTQLEWMDRRELPDDESDPESDEEDLRYNPYNLGWQGNLRVFLNSPAYPWYYVLFPIPVPPLGNGFVYPTKRTYTGPGWTPRGPADALVPNGGGASVPLTDIRVDA</sequence>
<dbReference type="InterPro" id="IPR039859">
    <property type="entry name" value="PFA4/ZDH16/20/ERF2-like"/>
</dbReference>
<feature type="transmembrane region" description="Helical" evidence="10">
    <location>
        <begin position="76"/>
        <end position="98"/>
    </location>
</feature>
<dbReference type="GO" id="GO:0019706">
    <property type="term" value="F:protein-cysteine S-palmitoyltransferase activity"/>
    <property type="evidence" value="ECO:0007669"/>
    <property type="project" value="UniProtKB-EC"/>
</dbReference>
<dbReference type="eggNOG" id="KOG1313">
    <property type="taxonomic scope" value="Eukaryota"/>
</dbReference>
<dbReference type="EMBL" id="GG745339">
    <property type="protein sequence ID" value="KNE62202.1"/>
    <property type="molecule type" value="Genomic_DNA"/>
</dbReference>
<dbReference type="EC" id="2.3.1.225" evidence="10"/>
<dbReference type="VEuPathDB" id="FungiDB:AMAG_07444"/>
<dbReference type="PROSITE" id="PS50216">
    <property type="entry name" value="DHHC"/>
    <property type="match status" value="1"/>
</dbReference>
<evidence type="ECO:0000256" key="9">
    <source>
        <dbReference type="ARBA" id="ARBA00048048"/>
    </source>
</evidence>
<keyword evidence="5 10" id="KW-0472">Membrane</keyword>
<feature type="transmembrane region" description="Helical" evidence="10">
    <location>
        <begin position="43"/>
        <end position="64"/>
    </location>
</feature>
<comment type="domain">
    <text evidence="10">The DHHC domain is required for palmitoyltransferase activity.</text>
</comment>
<proteinExistence type="inferred from homology"/>
<feature type="transmembrane region" description="Helical" evidence="10">
    <location>
        <begin position="212"/>
        <end position="239"/>
    </location>
</feature>
<evidence type="ECO:0000256" key="1">
    <source>
        <dbReference type="ARBA" id="ARBA00004141"/>
    </source>
</evidence>
<dbReference type="Proteomes" id="UP000054350">
    <property type="component" value="Unassembled WGS sequence"/>
</dbReference>
<evidence type="ECO:0000256" key="10">
    <source>
        <dbReference type="RuleBase" id="RU079119"/>
    </source>
</evidence>
<evidence type="ECO:0000256" key="5">
    <source>
        <dbReference type="ARBA" id="ARBA00023136"/>
    </source>
</evidence>
<dbReference type="AlphaFoldDB" id="A0A0L0SIA5"/>
<name>A0A0L0SIA5_ALLM3</name>
<comment type="catalytic activity">
    <reaction evidence="9 10">
        <text>L-cysteinyl-[protein] + hexadecanoyl-CoA = S-hexadecanoyl-L-cysteinyl-[protein] + CoA</text>
        <dbReference type="Rhea" id="RHEA:36683"/>
        <dbReference type="Rhea" id="RHEA-COMP:10131"/>
        <dbReference type="Rhea" id="RHEA-COMP:11032"/>
        <dbReference type="ChEBI" id="CHEBI:29950"/>
        <dbReference type="ChEBI" id="CHEBI:57287"/>
        <dbReference type="ChEBI" id="CHEBI:57379"/>
        <dbReference type="ChEBI" id="CHEBI:74151"/>
        <dbReference type="EC" id="2.3.1.225"/>
    </reaction>
</comment>
<reference evidence="12 13" key="1">
    <citation type="submission" date="2009-11" db="EMBL/GenBank/DDBJ databases">
        <title>Annotation of Allomyces macrogynus ATCC 38327.</title>
        <authorList>
            <consortium name="The Broad Institute Genome Sequencing Platform"/>
            <person name="Russ C."/>
            <person name="Cuomo C."/>
            <person name="Burger G."/>
            <person name="Gray M.W."/>
            <person name="Holland P.W.H."/>
            <person name="King N."/>
            <person name="Lang F.B.F."/>
            <person name="Roger A.J."/>
            <person name="Ruiz-Trillo I."/>
            <person name="Young S.K."/>
            <person name="Zeng Q."/>
            <person name="Gargeya S."/>
            <person name="Fitzgerald M."/>
            <person name="Haas B."/>
            <person name="Abouelleil A."/>
            <person name="Alvarado L."/>
            <person name="Arachchi H.M."/>
            <person name="Berlin A."/>
            <person name="Chapman S.B."/>
            <person name="Gearin G."/>
            <person name="Goldberg J."/>
            <person name="Griggs A."/>
            <person name="Gujja S."/>
            <person name="Hansen M."/>
            <person name="Heiman D."/>
            <person name="Howarth C."/>
            <person name="Larimer J."/>
            <person name="Lui A."/>
            <person name="MacDonald P.J.P."/>
            <person name="McCowen C."/>
            <person name="Montmayeur A."/>
            <person name="Murphy C."/>
            <person name="Neiman D."/>
            <person name="Pearson M."/>
            <person name="Priest M."/>
            <person name="Roberts A."/>
            <person name="Saif S."/>
            <person name="Shea T."/>
            <person name="Sisk P."/>
            <person name="Stolte C."/>
            <person name="Sykes S."/>
            <person name="Wortman J."/>
            <person name="Nusbaum C."/>
            <person name="Birren B."/>
        </authorList>
    </citation>
    <scope>NUCLEOTIDE SEQUENCE [LARGE SCALE GENOMIC DNA]</scope>
    <source>
        <strain evidence="12 13">ATCC 38327</strain>
    </source>
</reference>
<keyword evidence="7" id="KW-0449">Lipoprotein</keyword>
<dbReference type="STRING" id="578462.A0A0L0SIA5"/>
<dbReference type="OrthoDB" id="9909019at2759"/>
<evidence type="ECO:0000256" key="4">
    <source>
        <dbReference type="ARBA" id="ARBA00022989"/>
    </source>
</evidence>
<evidence type="ECO:0000256" key="2">
    <source>
        <dbReference type="ARBA" id="ARBA00022679"/>
    </source>
</evidence>
<organism evidence="12 13">
    <name type="scientific">Allomyces macrogynus (strain ATCC 38327)</name>
    <name type="common">Allomyces javanicus var. macrogynus</name>
    <dbReference type="NCBI Taxonomy" id="578462"/>
    <lineage>
        <taxon>Eukaryota</taxon>
        <taxon>Fungi</taxon>
        <taxon>Fungi incertae sedis</taxon>
        <taxon>Blastocladiomycota</taxon>
        <taxon>Blastocladiomycetes</taxon>
        <taxon>Blastocladiales</taxon>
        <taxon>Blastocladiaceae</taxon>
        <taxon>Allomyces</taxon>
    </lineage>
</organism>
<evidence type="ECO:0000313" key="12">
    <source>
        <dbReference type="EMBL" id="KNE62202.1"/>
    </source>
</evidence>
<dbReference type="InterPro" id="IPR001594">
    <property type="entry name" value="Palmitoyltrfase_DHHC"/>
</dbReference>
<protein>
    <recommendedName>
        <fullName evidence="10">Palmitoyltransferase</fullName>
        <ecNumber evidence="10">2.3.1.225</ecNumber>
    </recommendedName>
</protein>
<keyword evidence="3 10" id="KW-0812">Transmembrane</keyword>
<dbReference type="OMA" id="APFEDEW"/>
<evidence type="ECO:0000256" key="8">
    <source>
        <dbReference type="ARBA" id="ARBA00023315"/>
    </source>
</evidence>
<evidence type="ECO:0000256" key="3">
    <source>
        <dbReference type="ARBA" id="ARBA00022692"/>
    </source>
</evidence>